<dbReference type="PROSITE" id="PS50188">
    <property type="entry name" value="B302_SPRY"/>
    <property type="match status" value="1"/>
</dbReference>
<dbReference type="SMART" id="SM00449">
    <property type="entry name" value="SPRY"/>
    <property type="match status" value="1"/>
</dbReference>
<gene>
    <name evidence="6" type="ORF">SNE40_013392</name>
</gene>
<feature type="domain" description="B30.2/SPRY" evidence="5">
    <location>
        <begin position="84"/>
        <end position="263"/>
    </location>
</feature>
<dbReference type="InterPro" id="IPR043136">
    <property type="entry name" value="B30.2/SPRY_sf"/>
</dbReference>
<feature type="region of interest" description="Disordered" evidence="4">
    <location>
        <begin position="1"/>
        <end position="28"/>
    </location>
</feature>
<sequence>MADGRKSRDVGSFLPSSRERESGRHFPLGRAEEPYTYSLLQHVFSDHGNLASEACASGINKAPTLANLQNYIEKSLEDAATSECKTGEATPDSTDCGRVGATEVVFDILTNVGTLIVEPDRLGLSSLSNFSTMKANCGVYKGKWIYELWLGSKGVMQLGWCTLNCKFSLEEGVGDTADSYAYDGSRLRKWNVKTSRYGEQWLTGDVISCAIDCDNGTVTFYRNGNSMGQAFSGVRRGPGLAYLPAISLSMSENLRANFGATPLRYPL</sequence>
<evidence type="ECO:0000256" key="3">
    <source>
        <dbReference type="ARBA" id="ARBA00022833"/>
    </source>
</evidence>
<evidence type="ECO:0000256" key="1">
    <source>
        <dbReference type="ARBA" id="ARBA00022723"/>
    </source>
</evidence>
<accession>A0AAN8JC78</accession>
<dbReference type="GO" id="GO:0008270">
    <property type="term" value="F:zinc ion binding"/>
    <property type="evidence" value="ECO:0007669"/>
    <property type="project" value="UniProtKB-KW"/>
</dbReference>
<dbReference type="Pfam" id="PF00622">
    <property type="entry name" value="SPRY"/>
    <property type="match status" value="1"/>
</dbReference>
<keyword evidence="3" id="KW-0862">Zinc</keyword>
<name>A0AAN8JC78_PATCE</name>
<dbReference type="SUPFAM" id="SSF49899">
    <property type="entry name" value="Concanavalin A-like lectins/glucanases"/>
    <property type="match status" value="1"/>
</dbReference>
<dbReference type="InterPro" id="IPR013320">
    <property type="entry name" value="ConA-like_dom_sf"/>
</dbReference>
<evidence type="ECO:0000256" key="4">
    <source>
        <dbReference type="SAM" id="MobiDB-lite"/>
    </source>
</evidence>
<protein>
    <recommendedName>
        <fullName evidence="5">B30.2/SPRY domain-containing protein</fullName>
    </recommendedName>
</protein>
<dbReference type="GO" id="GO:0051603">
    <property type="term" value="P:proteolysis involved in protein catabolic process"/>
    <property type="evidence" value="ECO:0007669"/>
    <property type="project" value="TreeGrafter"/>
</dbReference>
<dbReference type="EMBL" id="JAZGQO010000010">
    <property type="protein sequence ID" value="KAK6174817.1"/>
    <property type="molecule type" value="Genomic_DNA"/>
</dbReference>
<dbReference type="Gene3D" id="2.60.120.920">
    <property type="match status" value="1"/>
</dbReference>
<reference evidence="6 7" key="1">
    <citation type="submission" date="2024-01" db="EMBL/GenBank/DDBJ databases">
        <title>The genome of the rayed Mediterranean limpet Patella caerulea (Linnaeus, 1758).</title>
        <authorList>
            <person name="Anh-Thu Weber A."/>
            <person name="Halstead-Nussloch G."/>
        </authorList>
    </citation>
    <scope>NUCLEOTIDE SEQUENCE [LARGE SCALE GENOMIC DNA]</scope>
    <source>
        <strain evidence="6">AATW-2023a</strain>
        <tissue evidence="6">Whole specimen</tissue>
    </source>
</reference>
<dbReference type="Proteomes" id="UP001347796">
    <property type="component" value="Unassembled WGS sequence"/>
</dbReference>
<dbReference type="PANTHER" id="PTHR13363:SF5">
    <property type="entry name" value="E3 UBIQUITIN-PROTEIN LIGASE RNF123"/>
    <property type="match status" value="1"/>
</dbReference>
<organism evidence="6 7">
    <name type="scientific">Patella caerulea</name>
    <name type="common">Rayed Mediterranean limpet</name>
    <dbReference type="NCBI Taxonomy" id="87958"/>
    <lineage>
        <taxon>Eukaryota</taxon>
        <taxon>Metazoa</taxon>
        <taxon>Spiralia</taxon>
        <taxon>Lophotrochozoa</taxon>
        <taxon>Mollusca</taxon>
        <taxon>Gastropoda</taxon>
        <taxon>Patellogastropoda</taxon>
        <taxon>Patelloidea</taxon>
        <taxon>Patellidae</taxon>
        <taxon>Patella</taxon>
    </lineage>
</organism>
<keyword evidence="2" id="KW-0863">Zinc-finger</keyword>
<dbReference type="InterPro" id="IPR045129">
    <property type="entry name" value="RNF123/RKP/RSPRY1"/>
</dbReference>
<dbReference type="InterPro" id="IPR001870">
    <property type="entry name" value="B30.2/SPRY"/>
</dbReference>
<evidence type="ECO:0000256" key="2">
    <source>
        <dbReference type="ARBA" id="ARBA00022771"/>
    </source>
</evidence>
<dbReference type="PANTHER" id="PTHR13363">
    <property type="entry name" value="RING FINGER AND SRY DOMAIN-CONTAINING"/>
    <property type="match status" value="1"/>
</dbReference>
<evidence type="ECO:0000259" key="5">
    <source>
        <dbReference type="PROSITE" id="PS50188"/>
    </source>
</evidence>
<proteinExistence type="predicted"/>
<evidence type="ECO:0000313" key="6">
    <source>
        <dbReference type="EMBL" id="KAK6174817.1"/>
    </source>
</evidence>
<dbReference type="InterPro" id="IPR003877">
    <property type="entry name" value="SPRY_dom"/>
</dbReference>
<dbReference type="GO" id="GO:0005737">
    <property type="term" value="C:cytoplasm"/>
    <property type="evidence" value="ECO:0007669"/>
    <property type="project" value="TreeGrafter"/>
</dbReference>
<comment type="caution">
    <text evidence="6">The sequence shown here is derived from an EMBL/GenBank/DDBJ whole genome shotgun (WGS) entry which is preliminary data.</text>
</comment>
<dbReference type="GO" id="GO:0004842">
    <property type="term" value="F:ubiquitin-protein transferase activity"/>
    <property type="evidence" value="ECO:0007669"/>
    <property type="project" value="InterPro"/>
</dbReference>
<keyword evidence="1" id="KW-0479">Metal-binding</keyword>
<dbReference type="AlphaFoldDB" id="A0AAN8JC78"/>
<keyword evidence="7" id="KW-1185">Reference proteome</keyword>
<evidence type="ECO:0000313" key="7">
    <source>
        <dbReference type="Proteomes" id="UP001347796"/>
    </source>
</evidence>